<reference evidence="3 5" key="2">
    <citation type="submission" date="2023-11" db="EMBL/GenBank/DDBJ databases">
        <title>MicrobeMod: A computational toolkit for identifying prokaryotic methylation and restriction-modification with nanopore sequencing.</title>
        <authorList>
            <person name="Crits-Christoph A."/>
            <person name="Kang S.C."/>
            <person name="Lee H."/>
            <person name="Ostrov N."/>
        </authorList>
    </citation>
    <scope>NUCLEOTIDE SEQUENCE [LARGE SCALE GENOMIC DNA]</scope>
    <source>
        <strain evidence="3 5">ATCC 23090</strain>
    </source>
</reference>
<keyword evidence="1" id="KW-0472">Membrane</keyword>
<dbReference type="Proteomes" id="UP001326715">
    <property type="component" value="Chromosome"/>
</dbReference>
<evidence type="ECO:0000313" key="5">
    <source>
        <dbReference type="Proteomes" id="UP001326715"/>
    </source>
</evidence>
<proteinExistence type="predicted"/>
<evidence type="ECO:0000256" key="1">
    <source>
        <dbReference type="SAM" id="Phobius"/>
    </source>
</evidence>
<dbReference type="EMBL" id="FPIZ01000007">
    <property type="protein sequence ID" value="SFW56870.1"/>
    <property type="molecule type" value="Genomic_DNA"/>
</dbReference>
<dbReference type="AlphaFoldDB" id="A0A1K1QCD0"/>
<gene>
    <name evidence="2" type="ORF">SAMN05661012_02610</name>
    <name evidence="3" type="ORF">SR876_16670</name>
</gene>
<evidence type="ECO:0000313" key="3">
    <source>
        <dbReference type="EMBL" id="WQG86573.1"/>
    </source>
</evidence>
<name>A0A1K1QCD0_9BACT</name>
<accession>A0A1K1QCD0</accession>
<evidence type="ECO:0000313" key="2">
    <source>
        <dbReference type="EMBL" id="SFW56870.1"/>
    </source>
</evidence>
<dbReference type="EMBL" id="CP140154">
    <property type="protein sequence ID" value="WQG86573.1"/>
    <property type="molecule type" value="Genomic_DNA"/>
</dbReference>
<dbReference type="STRING" id="1004.SAMN05661012_02610"/>
<protein>
    <submittedName>
        <fullName evidence="2">Uncharacterized protein</fullName>
    </submittedName>
</protein>
<keyword evidence="1" id="KW-1133">Transmembrane helix</keyword>
<dbReference type="RefSeq" id="WP_072360638.1">
    <property type="nucleotide sequence ID" value="NZ_CBHWAX010000016.1"/>
</dbReference>
<keyword evidence="1" id="KW-0812">Transmembrane</keyword>
<dbReference type="OrthoDB" id="1426471at2"/>
<feature type="transmembrane region" description="Helical" evidence="1">
    <location>
        <begin position="79"/>
        <end position="98"/>
    </location>
</feature>
<dbReference type="Proteomes" id="UP000183788">
    <property type="component" value="Unassembled WGS sequence"/>
</dbReference>
<keyword evidence="5" id="KW-1185">Reference proteome</keyword>
<evidence type="ECO:0000313" key="4">
    <source>
        <dbReference type="Proteomes" id="UP000183788"/>
    </source>
</evidence>
<sequence>MIYLKCNSCAHHNPSRSEFLTFCEKCGKKIESCFSNWKQKRPDGNFEEFQQEVGIYVKEEEPRESFKERYIKYVGRRGALVSLILVIGLAAVAGGYFGKRMVVSIIYPKINKSWLYSAWETVVIGRQAVEISTPMHLGVNDQPLAPELAPLVEYTKSYRNRSEEGMQVMVNMFSFRNNISNDLELAATTAANGMQKEDDVSDLKYTTSHITQSGMDALLLQGTFNYKGALHLSFYDLLVTRGQHRWEVAVRYREDDKNASTAALRIIKSIHIK</sequence>
<organism evidence="2 4">
    <name type="scientific">Chitinophaga sancti</name>
    <dbReference type="NCBI Taxonomy" id="1004"/>
    <lineage>
        <taxon>Bacteria</taxon>
        <taxon>Pseudomonadati</taxon>
        <taxon>Bacteroidota</taxon>
        <taxon>Chitinophagia</taxon>
        <taxon>Chitinophagales</taxon>
        <taxon>Chitinophagaceae</taxon>
        <taxon>Chitinophaga</taxon>
    </lineage>
</organism>
<reference evidence="2 4" key="1">
    <citation type="submission" date="2016-11" db="EMBL/GenBank/DDBJ databases">
        <authorList>
            <person name="Jaros S."/>
            <person name="Januszkiewicz K."/>
            <person name="Wedrychowicz H."/>
        </authorList>
    </citation>
    <scope>NUCLEOTIDE SEQUENCE [LARGE SCALE GENOMIC DNA]</scope>
    <source>
        <strain evidence="2 4">DSM 784</strain>
    </source>
</reference>